<keyword evidence="3" id="KW-1185">Reference proteome</keyword>
<dbReference type="OrthoDB" id="4381663at2"/>
<protein>
    <recommendedName>
        <fullName evidence="4">Mce-associated membrane protein</fullName>
    </recommendedName>
</protein>
<reference evidence="3" key="1">
    <citation type="submission" date="2016-10" db="EMBL/GenBank/DDBJ databases">
        <authorList>
            <person name="Varghese N."/>
            <person name="Submissions S."/>
        </authorList>
    </citation>
    <scope>NUCLEOTIDE SEQUENCE [LARGE SCALE GENOMIC DNA]</scope>
    <source>
        <strain evidence="3">DSM 44234</strain>
    </source>
</reference>
<dbReference type="RefSeq" id="WP_068742102.1">
    <property type="nucleotide sequence ID" value="NZ_CBDRGN010000001.1"/>
</dbReference>
<feature type="compositionally biased region" description="Low complexity" evidence="1">
    <location>
        <begin position="215"/>
        <end position="241"/>
    </location>
</feature>
<name>A0A1H4SKK0_TSUTY</name>
<sequence length="252" mass="25907">MPTDTTSPENEHETATAPDTTGAPRDPSAAEDPSSPAKSRPSTPARREAHRRGTGTAVLTVAATALVSAAATSTYFAVDYHGKVRTIEQSAADRYRAESIAGTYAASASTVDFDDIAPWLAAIKKGVTDQVAKRFDGVAETMRQVVVPLRVKAKGTLVGAKVTEEVDGVYRVMAVVDVVATSLQAPQATTTTSAFTIVVDRNQNWLMSDVGNSLAATTTDSSSSASTPSAEPTGTAPASAPDTPGVPTAAGP</sequence>
<dbReference type="Proteomes" id="UP000182241">
    <property type="component" value="Unassembled WGS sequence"/>
</dbReference>
<dbReference type="AlphaFoldDB" id="A0A1H4SKK0"/>
<accession>A0A1H4SKK0</accession>
<dbReference type="STRING" id="57704.SAMN04489793_2313"/>
<proteinExistence type="predicted"/>
<evidence type="ECO:0000313" key="3">
    <source>
        <dbReference type="Proteomes" id="UP000182241"/>
    </source>
</evidence>
<evidence type="ECO:0008006" key="4">
    <source>
        <dbReference type="Google" id="ProtNLM"/>
    </source>
</evidence>
<feature type="region of interest" description="Disordered" evidence="1">
    <location>
        <begin position="1"/>
        <end position="55"/>
    </location>
</feature>
<organism evidence="2 3">
    <name type="scientific">Tsukamurella tyrosinosolvens</name>
    <dbReference type="NCBI Taxonomy" id="57704"/>
    <lineage>
        <taxon>Bacteria</taxon>
        <taxon>Bacillati</taxon>
        <taxon>Actinomycetota</taxon>
        <taxon>Actinomycetes</taxon>
        <taxon>Mycobacteriales</taxon>
        <taxon>Tsukamurellaceae</taxon>
        <taxon>Tsukamurella</taxon>
    </lineage>
</organism>
<evidence type="ECO:0000313" key="2">
    <source>
        <dbReference type="EMBL" id="SEC44620.1"/>
    </source>
</evidence>
<evidence type="ECO:0000256" key="1">
    <source>
        <dbReference type="SAM" id="MobiDB-lite"/>
    </source>
</evidence>
<feature type="region of interest" description="Disordered" evidence="1">
    <location>
        <begin position="215"/>
        <end position="252"/>
    </location>
</feature>
<gene>
    <name evidence="2" type="ORF">SAMN04489793_2313</name>
</gene>
<dbReference type="EMBL" id="FNSA01000003">
    <property type="protein sequence ID" value="SEC44620.1"/>
    <property type="molecule type" value="Genomic_DNA"/>
</dbReference>